<keyword evidence="2" id="KW-1185">Reference proteome</keyword>
<proteinExistence type="predicted"/>
<evidence type="ECO:0000313" key="1">
    <source>
        <dbReference type="EMBL" id="VDP56051.1"/>
    </source>
</evidence>
<name>A0A183NBL6_9TREM</name>
<protein>
    <submittedName>
        <fullName evidence="1">Uncharacterized protein</fullName>
    </submittedName>
</protein>
<gene>
    <name evidence="1" type="ORF">SMRZ_LOCUS25691</name>
</gene>
<dbReference type="EMBL" id="UZAI01021638">
    <property type="protein sequence ID" value="VDP56051.1"/>
    <property type="molecule type" value="Genomic_DNA"/>
</dbReference>
<dbReference type="Proteomes" id="UP000277204">
    <property type="component" value="Unassembled WGS sequence"/>
</dbReference>
<accession>A0A183NBL6</accession>
<organism evidence="1 2">
    <name type="scientific">Schistosoma margrebowiei</name>
    <dbReference type="NCBI Taxonomy" id="48269"/>
    <lineage>
        <taxon>Eukaryota</taxon>
        <taxon>Metazoa</taxon>
        <taxon>Spiralia</taxon>
        <taxon>Lophotrochozoa</taxon>
        <taxon>Platyhelminthes</taxon>
        <taxon>Trematoda</taxon>
        <taxon>Digenea</taxon>
        <taxon>Strigeidida</taxon>
        <taxon>Schistosomatoidea</taxon>
        <taxon>Schistosomatidae</taxon>
        <taxon>Schistosoma</taxon>
    </lineage>
</organism>
<evidence type="ECO:0000313" key="2">
    <source>
        <dbReference type="Proteomes" id="UP000277204"/>
    </source>
</evidence>
<sequence>MQLDDLDFADDQALLSQTQQQMQEKTTSVAAVGLNIHKGKSKIQYSMHQSNHS</sequence>
<dbReference type="AlphaFoldDB" id="A0A183NBL6"/>
<reference evidence="1 2" key="1">
    <citation type="submission" date="2018-11" db="EMBL/GenBank/DDBJ databases">
        <authorList>
            <consortium name="Pathogen Informatics"/>
        </authorList>
    </citation>
    <scope>NUCLEOTIDE SEQUENCE [LARGE SCALE GENOMIC DNA]</scope>
    <source>
        <strain evidence="1 2">Zambia</strain>
    </source>
</reference>